<dbReference type="CDD" id="cd09556">
    <property type="entry name" value="SAM_VTS1_fungal"/>
    <property type="match status" value="1"/>
</dbReference>
<evidence type="ECO:0000313" key="15">
    <source>
        <dbReference type="EMBL" id="KAK4039686.1"/>
    </source>
</evidence>
<sequence length="604" mass="65039">MSNIMSNRNSTPEATSVSSLRPPSSRAVGANNHALRASADMAALTGQAAAGRIRPSSDFYGQVQAGQGQGNSDMDPQDKLAQQWIADIDQYETTLEEMAAATLDQDFKDELSAIEQWFRVLSEAERTAALYALLQQTTQVQIRFFIQVLQQMGKSHPMSGVLSPANFDKDPMSNRLSDAMGKLSVDSARNSLARPSAGANAKRQSGLDSSTINAMFPDAAAAIATEKAKFTQQTGNPPTSTRNSLVDNRNSLVAPTISAPKDEQNPASPWGPNDANRPKSSSGQPPMGQFVQPPPSTGGLRSPRPQLTGNTNIQSTTLTTGDQQLADLPLLSPYGASGNWASMVNTPMVPTFNQPQGNNADMVANATAMKLAALSTVNNRFALDDVRKYRRARSNDAPGQAQNPLSPGGPSMPGAIMVSEHGVPLSREQMMALQQPQNLSFAAHRSRPNSPGIAVQNYGPALAFTSPQNNGFLSAYDGAPSLMNNGLAPMNLGAFQMGLGGHHEGYHSDHSDMVRGRSPRGRRGTSKPPEDPTDPTLLQDIPSWLRSLRLHKYTDNLKDMQWTDLVELDDKQLEDRGVNALGARRKMLKVFEQVKEARNDGKLG</sequence>
<evidence type="ECO:0000256" key="3">
    <source>
        <dbReference type="ARBA" id="ARBA00007325"/>
    </source>
</evidence>
<comment type="subunit">
    <text evidence="9">Monomer. Binds to RNA.</text>
</comment>
<gene>
    <name evidence="15" type="ORF">C8A01DRAFT_16378</name>
</gene>
<accession>A0AAN6PEZ3</accession>
<evidence type="ECO:0000313" key="16">
    <source>
        <dbReference type="Proteomes" id="UP001303115"/>
    </source>
</evidence>
<dbReference type="Proteomes" id="UP001303115">
    <property type="component" value="Unassembled WGS sequence"/>
</dbReference>
<dbReference type="SMART" id="SM00454">
    <property type="entry name" value="SAM"/>
    <property type="match status" value="1"/>
</dbReference>
<evidence type="ECO:0000256" key="5">
    <source>
        <dbReference type="ARBA" id="ARBA00022490"/>
    </source>
</evidence>
<keyword evidence="16" id="KW-1185">Reference proteome</keyword>
<dbReference type="GO" id="GO:0015031">
    <property type="term" value="P:protein transport"/>
    <property type="evidence" value="ECO:0007669"/>
    <property type="project" value="UniProtKB-KW"/>
</dbReference>
<feature type="region of interest" description="Disordered" evidence="13">
    <location>
        <begin position="228"/>
        <end position="320"/>
    </location>
</feature>
<feature type="compositionally biased region" description="Polar residues" evidence="13">
    <location>
        <begin position="230"/>
        <end position="253"/>
    </location>
</feature>
<evidence type="ECO:0000256" key="4">
    <source>
        <dbReference type="ARBA" id="ARBA00022448"/>
    </source>
</evidence>
<evidence type="ECO:0000256" key="13">
    <source>
        <dbReference type="SAM" id="MobiDB-lite"/>
    </source>
</evidence>
<feature type="region of interest" description="Disordered" evidence="13">
    <location>
        <begin position="503"/>
        <end position="538"/>
    </location>
</feature>
<feature type="compositionally biased region" description="Polar residues" evidence="13">
    <location>
        <begin position="1"/>
        <end position="22"/>
    </location>
</feature>
<dbReference type="PROSITE" id="PS50105">
    <property type="entry name" value="SAM_DOMAIN"/>
    <property type="match status" value="1"/>
</dbReference>
<dbReference type="PANTHER" id="PTHR12515:SF5">
    <property type="entry name" value="PROTEIN SMAUG"/>
    <property type="match status" value="1"/>
</dbReference>
<evidence type="ECO:0000256" key="7">
    <source>
        <dbReference type="ARBA" id="ARBA00022884"/>
    </source>
</evidence>
<keyword evidence="5" id="KW-0963">Cytoplasm</keyword>
<comment type="similarity">
    <text evidence="3">Belongs to the VTS1 family.</text>
</comment>
<dbReference type="FunFam" id="1.10.150.50:FF:000033">
    <property type="entry name" value="Protein vts1, variant"/>
    <property type="match status" value="1"/>
</dbReference>
<dbReference type="Pfam" id="PF25479">
    <property type="entry name" value="Vts1"/>
    <property type="match status" value="1"/>
</dbReference>
<evidence type="ECO:0000256" key="2">
    <source>
        <dbReference type="ARBA" id="ARBA00004514"/>
    </source>
</evidence>
<feature type="domain" description="SAM" evidence="14">
    <location>
        <begin position="536"/>
        <end position="597"/>
    </location>
</feature>
<dbReference type="InterPro" id="IPR001660">
    <property type="entry name" value="SAM"/>
</dbReference>
<dbReference type="InterPro" id="IPR013761">
    <property type="entry name" value="SAM/pointed_sf"/>
</dbReference>
<dbReference type="GO" id="GO:0003729">
    <property type="term" value="F:mRNA binding"/>
    <property type="evidence" value="ECO:0007669"/>
    <property type="project" value="InterPro"/>
</dbReference>
<evidence type="ECO:0000259" key="14">
    <source>
        <dbReference type="PROSITE" id="PS50105"/>
    </source>
</evidence>
<comment type="function">
    <text evidence="11">RNA-binding protein involved in post-transcriptional regulation through transcript degradation.</text>
</comment>
<dbReference type="SUPFAM" id="SSF47769">
    <property type="entry name" value="SAM/Pointed domain"/>
    <property type="match status" value="1"/>
</dbReference>
<dbReference type="InterPro" id="IPR057327">
    <property type="entry name" value="Vts1_dom"/>
</dbReference>
<dbReference type="GO" id="GO:0000932">
    <property type="term" value="C:P-body"/>
    <property type="evidence" value="ECO:0007669"/>
    <property type="project" value="UniProtKB-SubCell"/>
</dbReference>
<comment type="caution">
    <text evidence="15">The sequence shown here is derived from an EMBL/GenBank/DDBJ whole genome shotgun (WGS) entry which is preliminary data.</text>
</comment>
<name>A0AAN6PEZ3_9PEZI</name>
<evidence type="ECO:0000256" key="6">
    <source>
        <dbReference type="ARBA" id="ARBA00022741"/>
    </source>
</evidence>
<protein>
    <recommendedName>
        <fullName evidence="10">RNA-binding protein VTS1</fullName>
    </recommendedName>
    <alternativeName>
        <fullName evidence="12">RNA-binding protein vts1</fullName>
    </alternativeName>
</protein>
<feature type="region of interest" description="Disordered" evidence="13">
    <location>
        <begin position="1"/>
        <end position="33"/>
    </location>
</feature>
<keyword evidence="4" id="KW-0813">Transport</keyword>
<dbReference type="EMBL" id="MU854394">
    <property type="protein sequence ID" value="KAK4039686.1"/>
    <property type="molecule type" value="Genomic_DNA"/>
</dbReference>
<feature type="compositionally biased region" description="Polar residues" evidence="13">
    <location>
        <begin position="305"/>
        <end position="320"/>
    </location>
</feature>
<proteinExistence type="inferred from homology"/>
<comment type="subcellular location">
    <subcellularLocation>
        <location evidence="1">Cytoplasm</location>
        <location evidence="1">P-body</location>
    </subcellularLocation>
    <subcellularLocation>
        <location evidence="2">Cytoplasm</location>
        <location evidence="2">Cytosol</location>
    </subcellularLocation>
</comment>
<keyword evidence="7" id="KW-0694">RNA-binding</keyword>
<evidence type="ECO:0000256" key="11">
    <source>
        <dbReference type="ARBA" id="ARBA00054767"/>
    </source>
</evidence>
<evidence type="ECO:0000256" key="1">
    <source>
        <dbReference type="ARBA" id="ARBA00004201"/>
    </source>
</evidence>
<dbReference type="Gene3D" id="1.10.150.50">
    <property type="entry name" value="Transcription Factor, Ets-1"/>
    <property type="match status" value="1"/>
</dbReference>
<evidence type="ECO:0000256" key="9">
    <source>
        <dbReference type="ARBA" id="ARBA00024046"/>
    </source>
</evidence>
<dbReference type="GO" id="GO:0005829">
    <property type="term" value="C:cytosol"/>
    <property type="evidence" value="ECO:0007669"/>
    <property type="project" value="UniProtKB-SubCell"/>
</dbReference>
<organism evidence="15 16">
    <name type="scientific">Parachaetomium inaequale</name>
    <dbReference type="NCBI Taxonomy" id="2588326"/>
    <lineage>
        <taxon>Eukaryota</taxon>
        <taxon>Fungi</taxon>
        <taxon>Dikarya</taxon>
        <taxon>Ascomycota</taxon>
        <taxon>Pezizomycotina</taxon>
        <taxon>Sordariomycetes</taxon>
        <taxon>Sordariomycetidae</taxon>
        <taxon>Sordariales</taxon>
        <taxon>Chaetomiaceae</taxon>
        <taxon>Parachaetomium</taxon>
    </lineage>
</organism>
<feature type="region of interest" description="Disordered" evidence="13">
    <location>
        <begin position="391"/>
        <end position="412"/>
    </location>
</feature>
<keyword evidence="8" id="KW-0653">Protein transport</keyword>
<dbReference type="AlphaFoldDB" id="A0AAN6PEZ3"/>
<dbReference type="InterPro" id="IPR037635">
    <property type="entry name" value="VTS1_SAM"/>
</dbReference>
<dbReference type="Pfam" id="PF07647">
    <property type="entry name" value="SAM_2"/>
    <property type="match status" value="1"/>
</dbReference>
<keyword evidence="6" id="KW-0547">Nucleotide-binding</keyword>
<evidence type="ECO:0000256" key="8">
    <source>
        <dbReference type="ARBA" id="ARBA00022927"/>
    </source>
</evidence>
<dbReference type="GO" id="GO:0000166">
    <property type="term" value="F:nucleotide binding"/>
    <property type="evidence" value="ECO:0007669"/>
    <property type="project" value="UniProtKB-KW"/>
</dbReference>
<evidence type="ECO:0000256" key="12">
    <source>
        <dbReference type="ARBA" id="ARBA00073291"/>
    </source>
</evidence>
<dbReference type="PANTHER" id="PTHR12515">
    <property type="entry name" value="STERILE ALPHA MOTIF DOMAIN CONTAINING PROTEIN 4-RELATED"/>
    <property type="match status" value="1"/>
</dbReference>
<feature type="compositionally biased region" description="Basic and acidic residues" evidence="13">
    <location>
        <begin position="503"/>
        <end position="515"/>
    </location>
</feature>
<dbReference type="InterPro" id="IPR050897">
    <property type="entry name" value="SMAUG/VTS1_RNA-bind"/>
</dbReference>
<reference evidence="16" key="1">
    <citation type="journal article" date="2023" name="Mol. Phylogenet. Evol.">
        <title>Genome-scale phylogeny and comparative genomics of the fungal order Sordariales.</title>
        <authorList>
            <person name="Hensen N."/>
            <person name="Bonometti L."/>
            <person name="Westerberg I."/>
            <person name="Brannstrom I.O."/>
            <person name="Guillou S."/>
            <person name="Cros-Aarteil S."/>
            <person name="Calhoun S."/>
            <person name="Haridas S."/>
            <person name="Kuo A."/>
            <person name="Mondo S."/>
            <person name="Pangilinan J."/>
            <person name="Riley R."/>
            <person name="LaButti K."/>
            <person name="Andreopoulos B."/>
            <person name="Lipzen A."/>
            <person name="Chen C."/>
            <person name="Yan M."/>
            <person name="Daum C."/>
            <person name="Ng V."/>
            <person name="Clum A."/>
            <person name="Steindorff A."/>
            <person name="Ohm R.A."/>
            <person name="Martin F."/>
            <person name="Silar P."/>
            <person name="Natvig D.O."/>
            <person name="Lalanne C."/>
            <person name="Gautier V."/>
            <person name="Ament-Velasquez S.L."/>
            <person name="Kruys A."/>
            <person name="Hutchinson M.I."/>
            <person name="Powell A.J."/>
            <person name="Barry K."/>
            <person name="Miller A.N."/>
            <person name="Grigoriev I.V."/>
            <person name="Debuchy R."/>
            <person name="Gladieux P."/>
            <person name="Hiltunen Thoren M."/>
            <person name="Johannesson H."/>
        </authorList>
    </citation>
    <scope>NUCLEOTIDE SEQUENCE [LARGE SCALE GENOMIC DNA]</scope>
    <source>
        <strain evidence="16">CBS 284.82</strain>
    </source>
</reference>
<evidence type="ECO:0000256" key="10">
    <source>
        <dbReference type="ARBA" id="ARBA00024136"/>
    </source>
</evidence>
<dbReference type="GO" id="GO:0000289">
    <property type="term" value="P:nuclear-transcribed mRNA poly(A) tail shortening"/>
    <property type="evidence" value="ECO:0007669"/>
    <property type="project" value="TreeGrafter"/>
</dbReference>